<reference evidence="2" key="2">
    <citation type="journal article" date="2022" name="Microb. Genom.">
        <title>A chromosome-scale genome assembly of the tomato pathogen Cladosporium fulvum reveals a compartmentalized genome architecture and the presence of a dispensable chromosome.</title>
        <authorList>
            <person name="Zaccaron A.Z."/>
            <person name="Chen L.H."/>
            <person name="Samaras A."/>
            <person name="Stergiopoulos I."/>
        </authorList>
    </citation>
    <scope>NUCLEOTIDE SEQUENCE</scope>
    <source>
        <strain evidence="2">Race5_Kim</strain>
    </source>
</reference>
<dbReference type="EMBL" id="CP090166">
    <property type="protein sequence ID" value="UJO16742.1"/>
    <property type="molecule type" value="Genomic_DNA"/>
</dbReference>
<evidence type="ECO:0000259" key="1">
    <source>
        <dbReference type="PROSITE" id="PS50177"/>
    </source>
</evidence>
<reference evidence="2" key="1">
    <citation type="submission" date="2021-12" db="EMBL/GenBank/DDBJ databases">
        <authorList>
            <person name="Zaccaron A."/>
            <person name="Stergiopoulos I."/>
        </authorList>
    </citation>
    <scope>NUCLEOTIDE SEQUENCE</scope>
    <source>
        <strain evidence="2">Race5_Kim</strain>
    </source>
</reference>
<dbReference type="InterPro" id="IPR018222">
    <property type="entry name" value="Nuclear_transport_factor_2_euk"/>
</dbReference>
<accession>A0A9Q8P892</accession>
<dbReference type="SUPFAM" id="SSF54427">
    <property type="entry name" value="NTF2-like"/>
    <property type="match status" value="1"/>
</dbReference>
<protein>
    <recommendedName>
        <fullName evidence="1">NTF2 domain-containing protein</fullName>
    </recommendedName>
</protein>
<feature type="domain" description="NTF2" evidence="1">
    <location>
        <begin position="21"/>
        <end position="168"/>
    </location>
</feature>
<dbReference type="PROSITE" id="PS50177">
    <property type="entry name" value="NTF2_DOMAIN"/>
    <property type="match status" value="1"/>
</dbReference>
<name>A0A9Q8P892_PASFU</name>
<dbReference type="InterPro" id="IPR032710">
    <property type="entry name" value="NTF2-like_dom_sf"/>
</dbReference>
<keyword evidence="3" id="KW-1185">Reference proteome</keyword>
<evidence type="ECO:0000313" key="2">
    <source>
        <dbReference type="EMBL" id="UJO16742.1"/>
    </source>
</evidence>
<dbReference type="RefSeq" id="XP_047761108.1">
    <property type="nucleotide sequence ID" value="XM_047903939.1"/>
</dbReference>
<proteinExistence type="predicted"/>
<sequence>MAADKTVKLSEADLTKVATETAESFVDNFYAALHNSRATVSTYYCAAEKDEADAKRNLPFICWNGEAFFSGAEFQKEFDKMPYFFLEVQSLNAHILNECVDGAKKSTKKEAERNVSISVQVSGYVRLFERKDGPMRGFADHLVLVANKDLGKSGEGRQWVIQTQNFRFVV</sequence>
<dbReference type="Gene3D" id="3.10.450.50">
    <property type="match status" value="1"/>
</dbReference>
<organism evidence="2 3">
    <name type="scientific">Passalora fulva</name>
    <name type="common">Tomato leaf mold</name>
    <name type="synonym">Cladosporium fulvum</name>
    <dbReference type="NCBI Taxonomy" id="5499"/>
    <lineage>
        <taxon>Eukaryota</taxon>
        <taxon>Fungi</taxon>
        <taxon>Dikarya</taxon>
        <taxon>Ascomycota</taxon>
        <taxon>Pezizomycotina</taxon>
        <taxon>Dothideomycetes</taxon>
        <taxon>Dothideomycetidae</taxon>
        <taxon>Mycosphaerellales</taxon>
        <taxon>Mycosphaerellaceae</taxon>
        <taxon>Fulvia</taxon>
    </lineage>
</organism>
<dbReference type="KEGG" id="ffu:CLAFUR5_04791"/>
<dbReference type="Proteomes" id="UP000756132">
    <property type="component" value="Chromosome 4"/>
</dbReference>
<evidence type="ECO:0000313" key="3">
    <source>
        <dbReference type="Proteomes" id="UP000756132"/>
    </source>
</evidence>
<dbReference type="GeneID" id="71984669"/>
<dbReference type="AlphaFoldDB" id="A0A9Q8P892"/>
<gene>
    <name evidence="2" type="ORF">CLAFUR5_04791</name>
</gene>
<dbReference type="OrthoDB" id="25408at2759"/>